<keyword evidence="1" id="KW-1133">Transmembrane helix</keyword>
<feature type="domain" description="DUF4349" evidence="2">
    <location>
        <begin position="120"/>
        <end position="337"/>
    </location>
</feature>
<comment type="caution">
    <text evidence="3">The sequence shown here is derived from an EMBL/GenBank/DDBJ whole genome shotgun (WGS) entry which is preliminary data.</text>
</comment>
<feature type="transmembrane region" description="Helical" evidence="1">
    <location>
        <begin position="330"/>
        <end position="348"/>
    </location>
</feature>
<evidence type="ECO:0000259" key="2">
    <source>
        <dbReference type="Pfam" id="PF14257"/>
    </source>
</evidence>
<dbReference type="AlphaFoldDB" id="A0A6B1FZU1"/>
<accession>A0A6B1FZU1</accession>
<sequence length="358" mass="38819">MRADCLWRTPGYEGFLLTSSADKRQTQGNQSVVTGTKGGRSSSYIPGSLRDVEIEGVSSVGRIRFTIPIVLFLLGIAFAGCGAGAADMAFSESAAMSEPAMADAEAAAGQQATDGAGEPRQVIANANISLIVADAATALSGVEQIVTDLGGYVADMDLSKGRYESDVLRGSLTLRVPSAGLEEALDLLQALATDVNYLNVNRQDVTDQYSDLDAQLRNLRATETELLALLTEVRESPNAKVEDILAVHRSLTQIRGEIETLQGRKNLLDNQIDFSTIWVELIPDSVFRPIVEEPWSASGPVRNALRALVATLQGLLTALIWAVLYLTPLLLVFLIPLAVLIWLVRLWVGRRRRREESR</sequence>
<dbReference type="Pfam" id="PF14257">
    <property type="entry name" value="DUF4349"/>
    <property type="match status" value="1"/>
</dbReference>
<organism evidence="3">
    <name type="scientific">Caldilineaceae bacterium SB0675_bin_29</name>
    <dbReference type="NCBI Taxonomy" id="2605266"/>
    <lineage>
        <taxon>Bacteria</taxon>
        <taxon>Bacillati</taxon>
        <taxon>Chloroflexota</taxon>
        <taxon>Caldilineae</taxon>
        <taxon>Caldilineales</taxon>
        <taxon>Caldilineaceae</taxon>
    </lineage>
</organism>
<dbReference type="InterPro" id="IPR025645">
    <property type="entry name" value="DUF4349"/>
</dbReference>
<proteinExistence type="predicted"/>
<gene>
    <name evidence="3" type="ORF">F4148_07535</name>
</gene>
<protein>
    <submittedName>
        <fullName evidence="3">DUF4349 domain-containing protein</fullName>
    </submittedName>
</protein>
<keyword evidence="1" id="KW-0812">Transmembrane</keyword>
<evidence type="ECO:0000256" key="1">
    <source>
        <dbReference type="SAM" id="Phobius"/>
    </source>
</evidence>
<feature type="transmembrane region" description="Helical" evidence="1">
    <location>
        <begin position="65"/>
        <end position="86"/>
    </location>
</feature>
<keyword evidence="1" id="KW-0472">Membrane</keyword>
<reference evidence="3" key="1">
    <citation type="submission" date="2019-09" db="EMBL/GenBank/DDBJ databases">
        <title>Characterisation of the sponge microbiome using genome-centric metagenomics.</title>
        <authorList>
            <person name="Engelberts J.P."/>
            <person name="Robbins S.J."/>
            <person name="De Goeij J.M."/>
            <person name="Aranda M."/>
            <person name="Bell S.C."/>
            <person name="Webster N.S."/>
        </authorList>
    </citation>
    <scope>NUCLEOTIDE SEQUENCE</scope>
    <source>
        <strain evidence="3">SB0675_bin_29</strain>
    </source>
</reference>
<evidence type="ECO:0000313" key="3">
    <source>
        <dbReference type="EMBL" id="MYH61607.1"/>
    </source>
</evidence>
<name>A0A6B1FZU1_9CHLR</name>
<dbReference type="EMBL" id="VYDA01000285">
    <property type="protein sequence ID" value="MYH61607.1"/>
    <property type="molecule type" value="Genomic_DNA"/>
</dbReference>